<evidence type="ECO:0000256" key="1">
    <source>
        <dbReference type="SAM" id="Phobius"/>
    </source>
</evidence>
<gene>
    <name evidence="2" type="ordered locus">PP7435_Chr1-0953</name>
</gene>
<accession>F2QLJ5</accession>
<organism evidence="2 3">
    <name type="scientific">Komagataella phaffii (strain ATCC 76273 / CBS 7435 / CECT 11047 / NRRL Y-11430 / Wegner 21-1)</name>
    <name type="common">Yeast</name>
    <name type="synonym">Pichia pastoris</name>
    <dbReference type="NCBI Taxonomy" id="981350"/>
    <lineage>
        <taxon>Eukaryota</taxon>
        <taxon>Fungi</taxon>
        <taxon>Dikarya</taxon>
        <taxon>Ascomycota</taxon>
        <taxon>Saccharomycotina</taxon>
        <taxon>Pichiomycetes</taxon>
        <taxon>Pichiales</taxon>
        <taxon>Pichiaceae</taxon>
        <taxon>Komagataella</taxon>
    </lineage>
</organism>
<dbReference type="EMBL" id="FR839628">
    <property type="protein sequence ID" value="CCA37087.1"/>
    <property type="molecule type" value="Genomic_DNA"/>
</dbReference>
<protein>
    <submittedName>
        <fullName evidence="2">Uncharacterized protein</fullName>
    </submittedName>
</protein>
<evidence type="ECO:0000313" key="2">
    <source>
        <dbReference type="EMBL" id="CCA37087.1"/>
    </source>
</evidence>
<evidence type="ECO:0000313" key="3">
    <source>
        <dbReference type="Proteomes" id="UP000006853"/>
    </source>
</evidence>
<dbReference type="AlphaFoldDB" id="F2QLJ5"/>
<dbReference type="Proteomes" id="UP000006853">
    <property type="component" value="Chromosome 1"/>
</dbReference>
<keyword evidence="3" id="KW-1185">Reference proteome</keyword>
<dbReference type="HOGENOM" id="CLU_2146782_0_0_1"/>
<reference evidence="2 3" key="3">
    <citation type="journal article" date="2016" name="FEMS Yeast Res.">
        <title>Curation of the genome annotation of Pichia pastoris (Komagataella phaffii) CBS7435 from gene level to protein function.</title>
        <authorList>
            <person name="Valli M."/>
            <person name="Tatto N.E."/>
            <person name="Peymann A."/>
            <person name="Gruber C."/>
            <person name="Landes N."/>
            <person name="Ekker H."/>
            <person name="Thallinger G.G."/>
            <person name="Mattanovich D."/>
            <person name="Gasser B."/>
            <person name="Graf A.B."/>
        </authorList>
    </citation>
    <scope>GENOME REANNOTATION</scope>
    <source>
        <strain evidence="2 3">ATCC 76273 / CBS 7435 / CECT 11047 / NRRL Y-11430 / Wegner 21-1</strain>
    </source>
</reference>
<name>F2QLJ5_KOMPC</name>
<keyword evidence="1" id="KW-1133">Transmembrane helix</keyword>
<keyword evidence="1" id="KW-0472">Membrane</keyword>
<reference key="2">
    <citation type="submission" date="2011-04" db="EMBL/GenBank/DDBJ databases">
        <title>High-quality genome sequence of Pichia pastoris CBS 7435.</title>
        <authorList>
            <person name="Kueberl A."/>
            <person name="Schneider J."/>
            <person name="Thallinger G.G."/>
            <person name="Anderl I."/>
            <person name="Wibberg D."/>
            <person name="Hajek T."/>
            <person name="Jaenicke S."/>
            <person name="Brinkrolf K."/>
            <person name="Goesmann A."/>
            <person name="Szczepanowski R."/>
            <person name="Puehler A."/>
            <person name="Schwab H."/>
            <person name="Glieder A."/>
            <person name="Pichler H."/>
        </authorList>
    </citation>
    <scope>NUCLEOTIDE SEQUENCE</scope>
    <source>
        <strain>CBS 7435</strain>
    </source>
</reference>
<reference evidence="2 3" key="1">
    <citation type="journal article" date="2011" name="J. Biotechnol.">
        <title>High-quality genome sequence of Pichia pastoris CBS7435.</title>
        <authorList>
            <person name="Kuberl A."/>
            <person name="Schneider J."/>
            <person name="Thallinger G.G."/>
            <person name="Anderl I."/>
            <person name="Wibberg D."/>
            <person name="Hajek T."/>
            <person name="Jaenicke S."/>
            <person name="Brinkrolf K."/>
            <person name="Goesmann A."/>
            <person name="Szczepanowski R."/>
            <person name="Puhler A."/>
            <person name="Schwab H."/>
            <person name="Glieder A."/>
            <person name="Pichler H."/>
        </authorList>
    </citation>
    <scope>NUCLEOTIDE SEQUENCE [LARGE SCALE GENOMIC DNA]</scope>
    <source>
        <strain evidence="3">ATCC 76273 / CBS 7435 / CECT 11047 / NRRL Y-11430 / Wegner 21-1</strain>
    </source>
</reference>
<sequence>MVLSPITVLLTLAAFIGIALIACLVLRVLEILRSKQSQKEACNEDANDPRPLYINSREIELVNQDPQVAPLQHAGIFIPDQAYCPDPCRGFDIPENFGSSRTSVKSEDMDRV</sequence>
<keyword evidence="1" id="KW-0812">Transmembrane</keyword>
<feature type="transmembrane region" description="Helical" evidence="1">
    <location>
        <begin position="6"/>
        <end position="29"/>
    </location>
</feature>
<proteinExistence type="predicted"/>